<proteinExistence type="predicted"/>
<dbReference type="PANTHER" id="PTHR43877:SF1">
    <property type="entry name" value="ACETYLTRANSFERASE"/>
    <property type="match status" value="1"/>
</dbReference>
<name>A0ABU9Q267_9BURK</name>
<reference evidence="4 5" key="1">
    <citation type="submission" date="2024-02" db="EMBL/GenBank/DDBJ databases">
        <title>Draft genome sequence of Collimonas sp. strain H4R21, an effective mineral-weathering bacterial strain isolated from the beech rhizosphere.</title>
        <authorList>
            <person name="Morin E."/>
            <person name="Uroz S."/>
            <person name="Leveau J.H.J."/>
            <person name="Kumar R."/>
            <person name="Rey M.W."/>
            <person name="Pham J."/>
        </authorList>
    </citation>
    <scope>NUCLEOTIDE SEQUENCE [LARGE SCALE GENOMIC DNA]</scope>
    <source>
        <strain evidence="4 5">H4R21</strain>
    </source>
</reference>
<dbReference type="EC" id="2.3.1.-" evidence="4"/>
<evidence type="ECO:0000313" key="4">
    <source>
        <dbReference type="EMBL" id="MEM4990306.1"/>
    </source>
</evidence>
<keyword evidence="1 4" id="KW-0808">Transferase</keyword>
<dbReference type="GO" id="GO:0016746">
    <property type="term" value="F:acyltransferase activity"/>
    <property type="evidence" value="ECO:0007669"/>
    <property type="project" value="UniProtKB-KW"/>
</dbReference>
<organism evidence="4 5">
    <name type="scientific">Collimonas rhizosphaerae</name>
    <dbReference type="NCBI Taxonomy" id="3126357"/>
    <lineage>
        <taxon>Bacteria</taxon>
        <taxon>Pseudomonadati</taxon>
        <taxon>Pseudomonadota</taxon>
        <taxon>Betaproteobacteria</taxon>
        <taxon>Burkholderiales</taxon>
        <taxon>Oxalobacteraceae</taxon>
        <taxon>Collimonas</taxon>
    </lineage>
</organism>
<feature type="domain" description="N-acetyltransferase" evidence="3">
    <location>
        <begin position="15"/>
        <end position="190"/>
    </location>
</feature>
<protein>
    <submittedName>
        <fullName evidence="4">GNAT family N-acetyltransferase</fullName>
        <ecNumber evidence="4">2.3.1.-</ecNumber>
    </submittedName>
</protein>
<sequence length="197" mass="20925">MQPQAPVAAGRASALSLRPAQMADVPVLEALIARSGIGLSAGFYSDAQAAAVTRHVFGVDTQLIADQTYFVIEDAGKAVACGGWSKRRTLFGGDRAKSGADPLLDPSREAARIRAFFVDPGMERRGLGSRLMRHCTSEALRNGFSALELVATLPGEPLYLASGFAVIERFALDLPGGIQVPVTRMRKYIGPEQTPAP</sequence>
<dbReference type="PROSITE" id="PS51186">
    <property type="entry name" value="GNAT"/>
    <property type="match status" value="1"/>
</dbReference>
<evidence type="ECO:0000256" key="1">
    <source>
        <dbReference type="ARBA" id="ARBA00022679"/>
    </source>
</evidence>
<dbReference type="Pfam" id="PF00583">
    <property type="entry name" value="Acetyltransf_1"/>
    <property type="match status" value="1"/>
</dbReference>
<evidence type="ECO:0000256" key="2">
    <source>
        <dbReference type="ARBA" id="ARBA00023315"/>
    </source>
</evidence>
<dbReference type="RefSeq" id="WP_342831381.1">
    <property type="nucleotide sequence ID" value="NZ_JBANDC010000022.1"/>
</dbReference>
<keyword evidence="5" id="KW-1185">Reference proteome</keyword>
<dbReference type="Gene3D" id="3.40.630.30">
    <property type="match status" value="1"/>
</dbReference>
<dbReference type="InterPro" id="IPR050832">
    <property type="entry name" value="Bact_Acetyltransf"/>
</dbReference>
<dbReference type="EMBL" id="JBANDC010000022">
    <property type="protein sequence ID" value="MEM4990306.1"/>
    <property type="molecule type" value="Genomic_DNA"/>
</dbReference>
<accession>A0ABU9Q267</accession>
<evidence type="ECO:0000259" key="3">
    <source>
        <dbReference type="PROSITE" id="PS51186"/>
    </source>
</evidence>
<dbReference type="InterPro" id="IPR016181">
    <property type="entry name" value="Acyl_CoA_acyltransferase"/>
</dbReference>
<dbReference type="CDD" id="cd04301">
    <property type="entry name" value="NAT_SF"/>
    <property type="match status" value="1"/>
</dbReference>
<keyword evidence="2 4" id="KW-0012">Acyltransferase</keyword>
<comment type="caution">
    <text evidence="4">The sequence shown here is derived from an EMBL/GenBank/DDBJ whole genome shotgun (WGS) entry which is preliminary data.</text>
</comment>
<dbReference type="PANTHER" id="PTHR43877">
    <property type="entry name" value="AMINOALKYLPHOSPHONATE N-ACETYLTRANSFERASE-RELATED-RELATED"/>
    <property type="match status" value="1"/>
</dbReference>
<dbReference type="SUPFAM" id="SSF55729">
    <property type="entry name" value="Acyl-CoA N-acyltransferases (Nat)"/>
    <property type="match status" value="1"/>
</dbReference>
<dbReference type="Proteomes" id="UP001495910">
    <property type="component" value="Unassembled WGS sequence"/>
</dbReference>
<evidence type="ECO:0000313" key="5">
    <source>
        <dbReference type="Proteomes" id="UP001495910"/>
    </source>
</evidence>
<dbReference type="InterPro" id="IPR000182">
    <property type="entry name" value="GNAT_dom"/>
</dbReference>
<gene>
    <name evidence="4" type="ORF">V8G57_23145</name>
</gene>